<comment type="caution">
    <text evidence="1">The sequence shown here is derived from an EMBL/GenBank/DDBJ whole genome shotgun (WGS) entry which is preliminary data.</text>
</comment>
<sequence>PRCSDYVAGSVPLATSVSQVGCKTNLAVGMSTNKRQQEDSVGVAFRRKCGPEGKSAFQMQAMTRVAWRPSSPRDSTPPRRSLFRQRAAMKLALRWIWRRAHSRMPAAGGEPTCPWKSGGVYFGRPGQMEIQCSVCDFSLLEEL</sequence>
<evidence type="ECO:0000313" key="2">
    <source>
        <dbReference type="Proteomes" id="UP001189429"/>
    </source>
</evidence>
<keyword evidence="2" id="KW-1185">Reference proteome</keyword>
<reference evidence="1" key="1">
    <citation type="submission" date="2023-10" db="EMBL/GenBank/DDBJ databases">
        <authorList>
            <person name="Chen Y."/>
            <person name="Shah S."/>
            <person name="Dougan E. K."/>
            <person name="Thang M."/>
            <person name="Chan C."/>
        </authorList>
    </citation>
    <scope>NUCLEOTIDE SEQUENCE [LARGE SCALE GENOMIC DNA]</scope>
</reference>
<feature type="non-terminal residue" evidence="1">
    <location>
        <position position="143"/>
    </location>
</feature>
<feature type="non-terminal residue" evidence="1">
    <location>
        <position position="1"/>
    </location>
</feature>
<evidence type="ECO:0000313" key="1">
    <source>
        <dbReference type="EMBL" id="CAK0820679.1"/>
    </source>
</evidence>
<dbReference type="Proteomes" id="UP001189429">
    <property type="component" value="Unassembled WGS sequence"/>
</dbReference>
<proteinExistence type="predicted"/>
<gene>
    <name evidence="1" type="ORF">PCOR1329_LOCUS22258</name>
</gene>
<organism evidence="1 2">
    <name type="scientific">Prorocentrum cordatum</name>
    <dbReference type="NCBI Taxonomy" id="2364126"/>
    <lineage>
        <taxon>Eukaryota</taxon>
        <taxon>Sar</taxon>
        <taxon>Alveolata</taxon>
        <taxon>Dinophyceae</taxon>
        <taxon>Prorocentrales</taxon>
        <taxon>Prorocentraceae</taxon>
        <taxon>Prorocentrum</taxon>
    </lineage>
</organism>
<dbReference type="EMBL" id="CAUYUJ010007421">
    <property type="protein sequence ID" value="CAK0820679.1"/>
    <property type="molecule type" value="Genomic_DNA"/>
</dbReference>
<protein>
    <submittedName>
        <fullName evidence="1">Uncharacterized protein</fullName>
    </submittedName>
</protein>
<accession>A0ABN9RNC3</accession>
<name>A0ABN9RNC3_9DINO</name>